<evidence type="ECO:0000256" key="2">
    <source>
        <dbReference type="ARBA" id="ARBA00009261"/>
    </source>
</evidence>
<evidence type="ECO:0000313" key="9">
    <source>
        <dbReference type="EMBL" id="NSJ85802.1"/>
    </source>
</evidence>
<evidence type="ECO:0000256" key="4">
    <source>
        <dbReference type="ARBA" id="ARBA00022475"/>
    </source>
</evidence>
<evidence type="ECO:0000256" key="1">
    <source>
        <dbReference type="ARBA" id="ARBA00004651"/>
    </source>
</evidence>
<dbReference type="NCBIfam" id="TIGR00835">
    <property type="entry name" value="agcS"/>
    <property type="match status" value="1"/>
</dbReference>
<keyword evidence="5 8" id="KW-0812">Transmembrane</keyword>
<feature type="transmembrane region" description="Helical" evidence="8">
    <location>
        <begin position="397"/>
        <end position="420"/>
    </location>
</feature>
<evidence type="ECO:0000256" key="8">
    <source>
        <dbReference type="RuleBase" id="RU363064"/>
    </source>
</evidence>
<protein>
    <submittedName>
        <fullName evidence="9">Sodium:alanine symporter family protein</fullName>
    </submittedName>
</protein>
<evidence type="ECO:0000256" key="3">
    <source>
        <dbReference type="ARBA" id="ARBA00022448"/>
    </source>
</evidence>
<feature type="transmembrane region" description="Helical" evidence="8">
    <location>
        <begin position="214"/>
        <end position="233"/>
    </location>
</feature>
<keyword evidence="10" id="KW-1185">Reference proteome</keyword>
<feature type="transmembrane region" description="Helical" evidence="8">
    <location>
        <begin position="68"/>
        <end position="93"/>
    </location>
</feature>
<organism evidence="9 10">
    <name type="scientific">Blautia hansenii</name>
    <name type="common">Ruminococcus hansenii</name>
    <dbReference type="NCBI Taxonomy" id="1322"/>
    <lineage>
        <taxon>Bacteria</taxon>
        <taxon>Bacillati</taxon>
        <taxon>Bacillota</taxon>
        <taxon>Clostridia</taxon>
        <taxon>Lachnospirales</taxon>
        <taxon>Lachnospiraceae</taxon>
        <taxon>Blautia</taxon>
    </lineage>
</organism>
<dbReference type="PANTHER" id="PTHR30330">
    <property type="entry name" value="AGSS FAMILY TRANSPORTER, SODIUM-ALANINE"/>
    <property type="match status" value="1"/>
</dbReference>
<evidence type="ECO:0000256" key="5">
    <source>
        <dbReference type="ARBA" id="ARBA00022692"/>
    </source>
</evidence>
<keyword evidence="7 8" id="KW-0472">Membrane</keyword>
<keyword evidence="4 8" id="KW-1003">Cell membrane</keyword>
<dbReference type="PRINTS" id="PR00175">
    <property type="entry name" value="NAALASMPORT"/>
</dbReference>
<sequence length="456" mass="49525">MQEFVHGLQRFVWGPGMLVFFLAAGIRFTLQSRFFQLRKLPFWLKSTLGSLKKQEESERREEHSISQFQSFCTALAATLGTGNITGVATALMFGGPGAIFWLWVSSFFGMMTSYAENFLGIKYRYRDEKGRWKGGAMVYMERGLQCRPLAVVFAVCCLGASFGMGNMVQGNSMAQGLWEAFHIPPFVSGCICMVLVAVALTGGVKRIAAFTEKLVPLMAAAYLGGALVVLFVYRERIPEAFRLIVTEAFRVQAAAGGIAGYGMGQAVRMGIARGIFSNEAGLGSSVLAHANTQVSSPQVQGMWGMAEIFIDTMVVCTVTALVLLVSGVYEPQGFLSRIQTGGPITDGTTLTGMAFATVIPWGRQFLAAATALFALATILGWSCFGEQTAEYLGKEKGVALYRLVYILVTLPGCILAPQMIWELSDALNGMMAVPNLLALFFLGREVRYENANKETG</sequence>
<evidence type="ECO:0000313" key="10">
    <source>
        <dbReference type="Proteomes" id="UP000822142"/>
    </source>
</evidence>
<dbReference type="Proteomes" id="UP000822142">
    <property type="component" value="Unassembled WGS sequence"/>
</dbReference>
<dbReference type="EMBL" id="JAAITA010000005">
    <property type="protein sequence ID" value="NSJ85802.1"/>
    <property type="molecule type" value="Genomic_DNA"/>
</dbReference>
<feature type="transmembrane region" description="Helical" evidence="8">
    <location>
        <begin position="341"/>
        <end position="359"/>
    </location>
</feature>
<comment type="caution">
    <text evidence="9">The sequence shown here is derived from an EMBL/GenBank/DDBJ whole genome shotgun (WGS) entry which is preliminary data.</text>
</comment>
<keyword evidence="6 8" id="KW-1133">Transmembrane helix</keyword>
<feature type="transmembrane region" description="Helical" evidence="8">
    <location>
        <begin position="12"/>
        <end position="30"/>
    </location>
</feature>
<feature type="transmembrane region" description="Helical" evidence="8">
    <location>
        <begin position="365"/>
        <end position="385"/>
    </location>
</feature>
<gene>
    <name evidence="9" type="ORF">G5A70_06380</name>
</gene>
<reference evidence="9 10" key="1">
    <citation type="journal article" date="2020" name="Cell Host Microbe">
        <title>Functional and Genomic Variation between Human-Derived Isolates of Lachnospiraceae Reveals Inter- and Intra-Species Diversity.</title>
        <authorList>
            <person name="Sorbara M.T."/>
            <person name="Littmann E.R."/>
            <person name="Fontana E."/>
            <person name="Moody T.U."/>
            <person name="Kohout C.E."/>
            <person name="Gjonbalaj M."/>
            <person name="Eaton V."/>
            <person name="Seok R."/>
            <person name="Leiner I.M."/>
            <person name="Pamer E.G."/>
        </authorList>
    </citation>
    <scope>NUCLEOTIDE SEQUENCE [LARGE SCALE GENOMIC DNA]</scope>
    <source>
        <strain evidence="9 10">MSK.15.26</strain>
    </source>
</reference>
<dbReference type="Pfam" id="PF01235">
    <property type="entry name" value="Na_Ala_symp"/>
    <property type="match status" value="1"/>
</dbReference>
<dbReference type="Gene3D" id="1.20.1740.10">
    <property type="entry name" value="Amino acid/polyamine transporter I"/>
    <property type="match status" value="1"/>
</dbReference>
<accession>A0ABX2I5R8</accession>
<evidence type="ECO:0000256" key="6">
    <source>
        <dbReference type="ARBA" id="ARBA00022989"/>
    </source>
</evidence>
<proteinExistence type="inferred from homology"/>
<comment type="similarity">
    <text evidence="2 8">Belongs to the alanine or glycine:cation symporter (AGCS) (TC 2.A.25) family.</text>
</comment>
<dbReference type="PANTHER" id="PTHR30330:SF3">
    <property type="entry name" value="TRANSCRIPTIONAL REGULATOR, LRP FAMILY"/>
    <property type="match status" value="1"/>
</dbReference>
<feature type="transmembrane region" description="Helical" evidence="8">
    <location>
        <begin position="308"/>
        <end position="329"/>
    </location>
</feature>
<evidence type="ECO:0000256" key="7">
    <source>
        <dbReference type="ARBA" id="ARBA00023136"/>
    </source>
</evidence>
<feature type="transmembrane region" description="Helical" evidence="8">
    <location>
        <begin position="180"/>
        <end position="202"/>
    </location>
</feature>
<feature type="transmembrane region" description="Helical" evidence="8">
    <location>
        <begin position="426"/>
        <end position="443"/>
    </location>
</feature>
<dbReference type="InterPro" id="IPR001463">
    <property type="entry name" value="Na/Ala_symport"/>
</dbReference>
<keyword evidence="8" id="KW-0769">Symport</keyword>
<comment type="subcellular location">
    <subcellularLocation>
        <location evidence="1 8">Cell membrane</location>
        <topology evidence="1 8">Multi-pass membrane protein</topology>
    </subcellularLocation>
</comment>
<keyword evidence="3 8" id="KW-0813">Transport</keyword>
<feature type="transmembrane region" description="Helical" evidence="8">
    <location>
        <begin position="149"/>
        <end position="168"/>
    </location>
</feature>
<feature type="transmembrane region" description="Helical" evidence="8">
    <location>
        <begin position="99"/>
        <end position="119"/>
    </location>
</feature>
<dbReference type="RefSeq" id="WP_173748844.1">
    <property type="nucleotide sequence ID" value="NZ_JAAITA010000005.1"/>
</dbReference>
<name>A0ABX2I5R8_BLAHA</name>